<evidence type="ECO:0000313" key="3">
    <source>
        <dbReference type="EMBL" id="HAJ5960961.1"/>
    </source>
</evidence>
<sequence>MLQEFCMDLKKRFLLKALTANLIVSEALFKNLVWSAEFSVEDRTYLYPEDFGAKGNGLIDDSAALADCLRVSILMKKKVRFKESAKYLCKQTISIVGTIKVNATGATIISNGNFLEVIDGAGSEWVGGLLKAASKPYTITYTQDWSIQREGTLGYGRMPFDNESQRINRDFLDQKIGCALVFRSSNGYALDGVIIKNVTTDYGNIIIAGFKNVIIDSCKIKGGAHMGGCAILNGTRDPILWGYKNRINDFEFARGYGHKISNSIFYQCRNNGLFLSGSENVVIDNCKFIDNGESGFKTAQYVKRSWTNTNCCCKNIKISNCYASGQGYDGFDLQNVFGSGEQVHIPSNILISNCISENNRRTGFISQGGGNFFVECISSNNGSHGLVSKFSRNVKMLRCKSTNNLQFFDGIELGLLGPDCIMEECSVVHNKGNGKYFLITHTINDSSINRKAGYSIRNKVQDHNKCDIDPRVIIIN</sequence>
<accession>A0A768EFA5</accession>
<dbReference type="EMBL" id="DABHOM010000022">
    <property type="protein sequence ID" value="HAJ2926535.1"/>
    <property type="molecule type" value="Genomic_DNA"/>
</dbReference>
<comment type="caution">
    <text evidence="2">The sequence shown here is derived from an EMBL/GenBank/DDBJ whole genome shotgun (WGS) entry which is preliminary data.</text>
</comment>
<organism evidence="2">
    <name type="scientific">Escherichia coli</name>
    <dbReference type="NCBI Taxonomy" id="562"/>
    <lineage>
        <taxon>Bacteria</taxon>
        <taxon>Pseudomonadati</taxon>
        <taxon>Pseudomonadota</taxon>
        <taxon>Gammaproteobacteria</taxon>
        <taxon>Enterobacterales</taxon>
        <taxon>Enterobacteriaceae</taxon>
        <taxon>Escherichia</taxon>
    </lineage>
</organism>
<proteinExistence type="predicted"/>
<feature type="domain" description="Right handed beta helix" evidence="1">
    <location>
        <begin position="334"/>
        <end position="457"/>
    </location>
</feature>
<dbReference type="SMART" id="SM00710">
    <property type="entry name" value="PbH1"/>
    <property type="match status" value="6"/>
</dbReference>
<dbReference type="InterPro" id="IPR006626">
    <property type="entry name" value="PbH1"/>
</dbReference>
<dbReference type="Gene3D" id="2.160.20.10">
    <property type="entry name" value="Single-stranded right-handed beta-helix, Pectin lyase-like"/>
    <property type="match status" value="2"/>
</dbReference>
<reference evidence="2" key="2">
    <citation type="submission" date="2019-01" db="EMBL/GenBank/DDBJ databases">
        <authorList>
            <consortium name="NCBI Pathogen Detection Project"/>
        </authorList>
    </citation>
    <scope>NUCLEOTIDE SEQUENCE</scope>
    <source>
        <strain evidence="3">EuSCAPE_DE065</strain>
        <strain evidence="2">M505</strain>
    </source>
</reference>
<dbReference type="AlphaFoldDB" id="A0A768EFA5"/>
<reference evidence="2" key="1">
    <citation type="journal article" date="2018" name="Genome Biol.">
        <title>SKESA: strategic k-mer extension for scrupulous assemblies.</title>
        <authorList>
            <person name="Souvorov A."/>
            <person name="Agarwala R."/>
            <person name="Lipman D.J."/>
        </authorList>
    </citation>
    <scope>NUCLEOTIDE SEQUENCE</scope>
    <source>
        <strain evidence="3">EuSCAPE_DE065</strain>
        <strain evidence="2">M505</strain>
    </source>
</reference>
<dbReference type="Proteomes" id="UP000846355">
    <property type="component" value="Unassembled WGS sequence"/>
</dbReference>
<dbReference type="Pfam" id="PF13229">
    <property type="entry name" value="Beta_helix"/>
    <property type="match status" value="1"/>
</dbReference>
<name>A0A768EFA5_ECOLX</name>
<gene>
    <name evidence="2" type="ORF">HMT45_15195</name>
    <name evidence="3" type="ORF">HMV95_22325</name>
</gene>
<dbReference type="InterPro" id="IPR011050">
    <property type="entry name" value="Pectin_lyase_fold/virulence"/>
</dbReference>
<evidence type="ECO:0000259" key="1">
    <source>
        <dbReference type="Pfam" id="PF13229"/>
    </source>
</evidence>
<protein>
    <submittedName>
        <fullName evidence="2">Right-handed parallel beta-helix repeat-containing protein</fullName>
    </submittedName>
</protein>
<dbReference type="EMBL" id="DABHXT010000055">
    <property type="protein sequence ID" value="HAJ5960961.1"/>
    <property type="molecule type" value="Genomic_DNA"/>
</dbReference>
<evidence type="ECO:0000313" key="2">
    <source>
        <dbReference type="EMBL" id="HAJ2926535.1"/>
    </source>
</evidence>
<dbReference type="InterPro" id="IPR039448">
    <property type="entry name" value="Beta_helix"/>
</dbReference>
<dbReference type="SUPFAM" id="SSF51126">
    <property type="entry name" value="Pectin lyase-like"/>
    <property type="match status" value="1"/>
</dbReference>
<dbReference type="InterPro" id="IPR012334">
    <property type="entry name" value="Pectin_lyas_fold"/>
</dbReference>